<evidence type="ECO:0000313" key="3">
    <source>
        <dbReference type="Proteomes" id="UP000325302"/>
    </source>
</evidence>
<dbReference type="AlphaFoldDB" id="A0A5A9W5E8"/>
<feature type="domain" description="Zorya protein ZorC EH" evidence="1">
    <location>
        <begin position="64"/>
        <end position="471"/>
    </location>
</feature>
<organism evidence="2 3">
    <name type="scientific">Nitrincola tapanii</name>
    <dbReference type="NCBI Taxonomy" id="1708751"/>
    <lineage>
        <taxon>Bacteria</taxon>
        <taxon>Pseudomonadati</taxon>
        <taxon>Pseudomonadota</taxon>
        <taxon>Gammaproteobacteria</taxon>
        <taxon>Oceanospirillales</taxon>
        <taxon>Oceanospirillaceae</taxon>
        <taxon>Nitrincola</taxon>
    </lineage>
</organism>
<reference evidence="2 3" key="1">
    <citation type="submission" date="2019-03" db="EMBL/GenBank/DDBJ databases">
        <title>Nitrincola sp. nov. isolated from an Indian soda lake.</title>
        <authorList>
            <person name="Joshi A."/>
            <person name="Thite S.V."/>
            <person name="Joseph N."/>
            <person name="Dhotre D."/>
            <person name="Moorthy M."/>
            <person name="Shouche Y.S."/>
        </authorList>
    </citation>
    <scope>NUCLEOTIDE SEQUENCE [LARGE SCALE GENOMIC DNA]</scope>
    <source>
        <strain evidence="2 3">MEB193</strain>
    </source>
</reference>
<protein>
    <recommendedName>
        <fullName evidence="1">Zorya protein ZorC EH domain-containing protein</fullName>
    </recommendedName>
</protein>
<dbReference type="RefSeq" id="WP_149390326.1">
    <property type="nucleotide sequence ID" value="NZ_SMRS01000003.1"/>
</dbReference>
<dbReference type="OrthoDB" id="5431366at2"/>
<evidence type="ECO:0000259" key="1">
    <source>
        <dbReference type="Pfam" id="PF15611"/>
    </source>
</evidence>
<sequence>MKLPPLNSFNINWKPDVQVNWKNLINEVKVLGSNAGKGDEFQKVLIKLKDMARTASFSDLASLIQSRVAARALTQLWLEDQSVKKRLLNNQMLDSLVLMQKPRLGIMALQNLITLYFKDFDLLDSLVPNDQKSLRETLEQLIKEQLNLRFLGISNDQPRSLLFVLHSEATWLLSENGPINLVNLTKANNTELSDSFVKYQLQGLDVGRYGDVCRAHYYLETLKSIPIGKYDDVLDELLKPTVSKAPYQNEKRIGHVAMEILIDRVNEDPSEIWQNFIIDLAGDPRIASNAPNFREWWQPLGEDRVNKVRSWLAKEDLRLFLSALDQYGKDTDNHDLQRMFPARKYFLEGLERIKLIKQTRLMLGSSAANAVKKILGSDLKTSYVNLSGMNDKAVIYIDCGDFCLIEGSHSFKLWAYLAPPNKNVSSYDTKSLSHHELTVKTPNSYMNTYGRSAPYIGVTHTPNIWQNKVIAFLASHGIRLNIEALLSPVDYKRYLSRFGVPFIKSPKTVLTALDQDKTYAVRKSSINPNSASKYNRTEKNLFDEKVNDDLSKAAIDVLYYMYLNPRANIKFIAYFLQSTDKKISNVINNELQSLCIQSRNGGWKILPSGVEKLTLLGVIK</sequence>
<comment type="caution">
    <text evidence="2">The sequence shown here is derived from an EMBL/GenBank/DDBJ whole genome shotgun (WGS) entry which is preliminary data.</text>
</comment>
<proteinExistence type="predicted"/>
<dbReference type="Proteomes" id="UP000325302">
    <property type="component" value="Unassembled WGS sequence"/>
</dbReference>
<dbReference type="EMBL" id="SMRS01000003">
    <property type="protein sequence ID" value="KAA0875318.1"/>
    <property type="molecule type" value="Genomic_DNA"/>
</dbReference>
<accession>A0A5A9W5E8</accession>
<evidence type="ECO:0000313" key="2">
    <source>
        <dbReference type="EMBL" id="KAA0875318.1"/>
    </source>
</evidence>
<dbReference type="Pfam" id="PF15611">
    <property type="entry name" value="EH_Signature"/>
    <property type="match status" value="1"/>
</dbReference>
<dbReference type="InterPro" id="IPR028943">
    <property type="entry name" value="ZorC_EH_Signature_dom"/>
</dbReference>
<keyword evidence="3" id="KW-1185">Reference proteome</keyword>
<gene>
    <name evidence="2" type="ORF">E1H14_04795</name>
</gene>
<name>A0A5A9W5E8_9GAMM</name>